<dbReference type="InterPro" id="IPR002933">
    <property type="entry name" value="Peptidase_M20"/>
</dbReference>
<dbReference type="Gene3D" id="3.30.70.360">
    <property type="match status" value="1"/>
</dbReference>
<feature type="binding site" evidence="2">
    <location>
        <position position="350"/>
    </location>
    <ligand>
        <name>Mn(2+)</name>
        <dbReference type="ChEBI" id="CHEBI:29035"/>
        <label>2</label>
    </ligand>
</feature>
<dbReference type="EMBL" id="JMIH01000022">
    <property type="protein sequence ID" value="KEO73208.1"/>
    <property type="molecule type" value="Genomic_DNA"/>
</dbReference>
<dbReference type="PANTHER" id="PTHR11014">
    <property type="entry name" value="PEPTIDASE M20 FAMILY MEMBER"/>
    <property type="match status" value="1"/>
</dbReference>
<dbReference type="InterPro" id="IPR017439">
    <property type="entry name" value="Amidohydrolase"/>
</dbReference>
<dbReference type="Pfam" id="PF01546">
    <property type="entry name" value="Peptidase_M20"/>
    <property type="match status" value="1"/>
</dbReference>
<name>A0A074L026_9BACT</name>
<dbReference type="NCBIfam" id="TIGR01891">
    <property type="entry name" value="amidohydrolases"/>
    <property type="match status" value="1"/>
</dbReference>
<feature type="binding site" evidence="2">
    <location>
        <position position="158"/>
    </location>
    <ligand>
        <name>Mn(2+)</name>
        <dbReference type="ChEBI" id="CHEBI:29035"/>
        <label>2</label>
    </ligand>
</feature>
<proteinExistence type="predicted"/>
<dbReference type="PANTHER" id="PTHR11014:SF169">
    <property type="entry name" value="CLAN MH, FAMILY M20, PEPTIDASE T-LIKE METALLOPEPTIDASE"/>
    <property type="match status" value="1"/>
</dbReference>
<dbReference type="InterPro" id="IPR011650">
    <property type="entry name" value="Peptidase_M20_dimer"/>
</dbReference>
<dbReference type="GO" id="GO:0046872">
    <property type="term" value="F:metal ion binding"/>
    <property type="evidence" value="ECO:0007669"/>
    <property type="project" value="UniProtKB-KW"/>
</dbReference>
<feature type="binding site" evidence="2">
    <location>
        <position position="97"/>
    </location>
    <ligand>
        <name>Mn(2+)</name>
        <dbReference type="ChEBI" id="CHEBI:29035"/>
        <label>2</label>
    </ligand>
</feature>
<dbReference type="eggNOG" id="COG1473">
    <property type="taxonomic scope" value="Bacteria"/>
</dbReference>
<keyword evidence="2" id="KW-0479">Metal-binding</keyword>
<evidence type="ECO:0000313" key="4">
    <source>
        <dbReference type="EMBL" id="KEO73208.1"/>
    </source>
</evidence>
<dbReference type="InterPro" id="IPR036264">
    <property type="entry name" value="Bact_exopeptidase_dim_dom"/>
</dbReference>
<dbReference type="STRING" id="1048983.EL17_12695"/>
<comment type="cofactor">
    <cofactor evidence="2">
        <name>Mn(2+)</name>
        <dbReference type="ChEBI" id="CHEBI:29035"/>
    </cofactor>
    <text evidence="2">The Mn(2+) ion enhances activity.</text>
</comment>
<evidence type="ECO:0000256" key="1">
    <source>
        <dbReference type="ARBA" id="ARBA00022801"/>
    </source>
</evidence>
<keyword evidence="2" id="KW-0464">Manganese</keyword>
<reference evidence="4 5" key="1">
    <citation type="submission" date="2014-04" db="EMBL/GenBank/DDBJ databases">
        <title>Characterization and application of a salt tolerant electro-active bacterium.</title>
        <authorList>
            <person name="Yang L."/>
            <person name="Wei S."/>
            <person name="Tay Q.X.M."/>
        </authorList>
    </citation>
    <scope>NUCLEOTIDE SEQUENCE [LARGE SCALE GENOMIC DNA]</scope>
    <source>
        <strain evidence="4 5">LY1</strain>
    </source>
</reference>
<dbReference type="OrthoDB" id="9776731at2"/>
<evidence type="ECO:0000313" key="5">
    <source>
        <dbReference type="Proteomes" id="UP000027821"/>
    </source>
</evidence>
<comment type="caution">
    <text evidence="4">The sequence shown here is derived from an EMBL/GenBank/DDBJ whole genome shotgun (WGS) entry which is preliminary data.</text>
</comment>
<feature type="binding site" evidence="2">
    <location>
        <position position="132"/>
    </location>
    <ligand>
        <name>Mn(2+)</name>
        <dbReference type="ChEBI" id="CHEBI:29035"/>
        <label>2</label>
    </ligand>
</feature>
<dbReference type="Pfam" id="PF07687">
    <property type="entry name" value="M20_dimer"/>
    <property type="match status" value="1"/>
</dbReference>
<keyword evidence="1" id="KW-0378">Hydrolase</keyword>
<accession>A0A074L026</accession>
<dbReference type="Gene3D" id="3.40.630.10">
    <property type="entry name" value="Zn peptidases"/>
    <property type="match status" value="1"/>
</dbReference>
<protein>
    <submittedName>
        <fullName evidence="4">Peptidase M20</fullName>
    </submittedName>
</protein>
<dbReference type="GO" id="GO:0016787">
    <property type="term" value="F:hydrolase activity"/>
    <property type="evidence" value="ECO:0007669"/>
    <property type="project" value="UniProtKB-KW"/>
</dbReference>
<evidence type="ECO:0000259" key="3">
    <source>
        <dbReference type="Pfam" id="PF07687"/>
    </source>
</evidence>
<keyword evidence="5" id="KW-1185">Reference proteome</keyword>
<dbReference type="RefSeq" id="WP_035074935.1">
    <property type="nucleotide sequence ID" value="NZ_JMIH01000022.1"/>
</dbReference>
<evidence type="ECO:0000256" key="2">
    <source>
        <dbReference type="PIRSR" id="PIRSR005962-1"/>
    </source>
</evidence>
<dbReference type="SUPFAM" id="SSF55031">
    <property type="entry name" value="Bacterial exopeptidase dimerisation domain"/>
    <property type="match status" value="1"/>
</dbReference>
<organism evidence="4 5">
    <name type="scientific">Anditalea andensis</name>
    <dbReference type="NCBI Taxonomy" id="1048983"/>
    <lineage>
        <taxon>Bacteria</taxon>
        <taxon>Pseudomonadati</taxon>
        <taxon>Bacteroidota</taxon>
        <taxon>Cytophagia</taxon>
        <taxon>Cytophagales</taxon>
        <taxon>Cytophagaceae</taxon>
        <taxon>Anditalea</taxon>
    </lineage>
</organism>
<feature type="binding site" evidence="2">
    <location>
        <position position="99"/>
    </location>
    <ligand>
        <name>Mn(2+)</name>
        <dbReference type="ChEBI" id="CHEBI:29035"/>
        <label>2</label>
    </ligand>
</feature>
<gene>
    <name evidence="4" type="ORF">EL17_12695</name>
</gene>
<dbReference type="PIRSF" id="PIRSF005962">
    <property type="entry name" value="Pept_M20D_amidohydro"/>
    <property type="match status" value="1"/>
</dbReference>
<dbReference type="AlphaFoldDB" id="A0A074L026"/>
<sequence>MDQSNLKTLIEFRRHLHQYPEISGKEVNTARRVKDFFKSCPPDEIIEGIGGHGIAFTYKGAEDGPTTLIRCELDGLPIYEKNDFVYASKNPGSFHGCGHDGHMAIVAGVGMHLTAHKPKKGKVVLLYQPAEETGEGAAAILNSKRFQNIQPDYAFAIHNLPGFDLNQIILKVGAFAAASKGMIIQLKGKTSHAAHPEAGKSPSEAMCKLIVALPKLPEDIDNFTLLTVVHALLGSEAFGTSPGEATVMATLRAYEDDALNLLTSYAETLARQLAHEYSLEIDISYTESFAATVNHSGAYEIIKTAAKNIGLSMDVLDTPFRWSEDFGQFSKSAKTTIVGLGAGKYLPQLHEPTYDFPDEILEIGISLFIETLKDLNY</sequence>
<dbReference type="Proteomes" id="UP000027821">
    <property type="component" value="Unassembled WGS sequence"/>
</dbReference>
<dbReference type="SUPFAM" id="SSF53187">
    <property type="entry name" value="Zn-dependent exopeptidases"/>
    <property type="match status" value="1"/>
</dbReference>
<feature type="domain" description="Peptidase M20 dimerisation" evidence="3">
    <location>
        <begin position="180"/>
        <end position="276"/>
    </location>
</feature>